<organism evidence="2">
    <name type="scientific">Homo sapiens</name>
    <name type="common">Human</name>
    <dbReference type="NCBI Taxonomy" id="9606"/>
    <lineage>
        <taxon>Eukaryota</taxon>
        <taxon>Metazoa</taxon>
        <taxon>Chordata</taxon>
        <taxon>Craniata</taxon>
        <taxon>Vertebrata</taxon>
        <taxon>Euteleostomi</taxon>
        <taxon>Mammalia</taxon>
        <taxon>Eutheria</taxon>
        <taxon>Euarchontoglires</taxon>
        <taxon>Primates</taxon>
        <taxon>Haplorrhini</taxon>
        <taxon>Catarrhini</taxon>
        <taxon>Hominidae</taxon>
        <taxon>Homo</taxon>
    </lineage>
</organism>
<evidence type="ECO:0000256" key="1">
    <source>
        <dbReference type="SAM" id="MobiDB-lite"/>
    </source>
</evidence>
<dbReference type="AlphaFoldDB" id="Q6ZP04"/>
<feature type="compositionally biased region" description="Polar residues" evidence="1">
    <location>
        <begin position="191"/>
        <end position="206"/>
    </location>
</feature>
<evidence type="ECO:0000313" key="2">
    <source>
        <dbReference type="EMBL" id="BAC85321.1"/>
    </source>
</evidence>
<name>Q6ZP04_HUMAN</name>
<proteinExistence type="evidence at transcript level"/>
<reference evidence="2" key="1">
    <citation type="submission" date="2003-07" db="EMBL/GenBank/DDBJ databases">
        <title>NEDO human cDNA sequencing project.</title>
        <authorList>
            <person name="Tashiro H."/>
            <person name="Yamazaki M."/>
            <person name="Watanabe K."/>
            <person name="Kumagai A."/>
            <person name="Itakura S."/>
            <person name="Fukuzumi Y."/>
            <person name="Fujimori Y."/>
            <person name="Komiyama M."/>
            <person name="Suzuki Y."/>
            <person name="Hata H."/>
            <person name="Nakagawa K."/>
            <person name="Mizuno S."/>
            <person name="Morinaga M."/>
            <person name="Kawamura M."/>
            <person name="Sugiyama T."/>
            <person name="Irie R."/>
            <person name="Otsuki T."/>
            <person name="Sato H."/>
            <person name="Nishikawa T."/>
            <person name="Sugiyama A."/>
            <person name="Kawakami B."/>
            <person name="Nagai K."/>
            <person name="Isogai T."/>
            <person name="Sugano S."/>
        </authorList>
    </citation>
    <scope>NUCLEOTIDE SEQUENCE</scope>
    <source>
        <tissue evidence="2">Prostate</tissue>
    </source>
</reference>
<sequence length="277" mass="29439">MQTLELWSGNDLSSCGCTRPHLLDHPFSWVVVSKGSGERVVNLGSNASLIHVKLGHRGVTCLGCTDGVESWAEALPQRSPMAFPIHPTALSHPPQLSPTPHGSLPPPSALSHPPRLSPTPLDSLPTMALFHPPWPSPTSHGSLPPPTALSQPQQLSPPPTPTTALSHPPWLSPTPHGSLPPPMALSHPPWLSSTPHGSLPTPTALSPTHPRHSSLPPPMAISHTPHPATALSHPHGSLSCQTALSHPLPPSVFTKEPSTVTRKHCYKEALLQLECWP</sequence>
<protein>
    <submittedName>
        <fullName evidence="2">cDNA FLJ26776 fis, clone PRS03665</fullName>
    </submittedName>
</protein>
<feature type="region of interest" description="Disordered" evidence="1">
    <location>
        <begin position="82"/>
        <end position="243"/>
    </location>
</feature>
<accession>Q6ZP04</accession>
<dbReference type="EMBL" id="AK130286">
    <property type="protein sequence ID" value="BAC85321.1"/>
    <property type="molecule type" value="mRNA"/>
</dbReference>